<evidence type="ECO:0000256" key="4">
    <source>
        <dbReference type="ARBA" id="ARBA00022833"/>
    </source>
</evidence>
<name>A0A2Z6P719_TRISU</name>
<keyword evidence="2" id="KW-0479">Metal-binding</keyword>
<dbReference type="FunFam" id="1.10.220.150:FF:000009">
    <property type="entry name" value="stromal membrane-associated protein 1 isoform X1"/>
    <property type="match status" value="1"/>
</dbReference>
<dbReference type="SUPFAM" id="SSF57863">
    <property type="entry name" value="ArfGap/RecO-like zinc finger"/>
    <property type="match status" value="1"/>
</dbReference>
<keyword evidence="1" id="KW-0343">GTPase activation</keyword>
<feature type="compositionally biased region" description="Polar residues" evidence="6">
    <location>
        <begin position="226"/>
        <end position="237"/>
    </location>
</feature>
<keyword evidence="9" id="KW-1185">Reference proteome</keyword>
<evidence type="ECO:0000256" key="3">
    <source>
        <dbReference type="ARBA" id="ARBA00022771"/>
    </source>
</evidence>
<dbReference type="InterPro" id="IPR044520">
    <property type="entry name" value="ARF_GAP_AGD5/15"/>
</dbReference>
<keyword evidence="3 5" id="KW-0863">Zinc-finger</keyword>
<proteinExistence type="predicted"/>
<dbReference type="GO" id="GO:0005096">
    <property type="term" value="F:GTPase activator activity"/>
    <property type="evidence" value="ECO:0007669"/>
    <property type="project" value="UniProtKB-KW"/>
</dbReference>
<evidence type="ECO:0000256" key="5">
    <source>
        <dbReference type="PROSITE-ProRule" id="PRU00288"/>
    </source>
</evidence>
<protein>
    <recommendedName>
        <fullName evidence="7">Arf-GAP domain-containing protein</fullName>
    </recommendedName>
</protein>
<dbReference type="InterPro" id="IPR037278">
    <property type="entry name" value="ARFGAP/RecO"/>
</dbReference>
<evidence type="ECO:0000313" key="8">
    <source>
        <dbReference type="EMBL" id="GAU44352.1"/>
    </source>
</evidence>
<dbReference type="AlphaFoldDB" id="A0A2Z6P719"/>
<sequence>MNEKANVSKELNAKHKKILEGLLKLPENRECADCKAKGPRWASVNLGIFICMNCSGIHRSLGVHISKVRSATLDTWLPEQVAFIQSMGNERANSYWEAELPPNYDRVGIEHFIRAKYEDKRWAARDAKPQSPSRLLEEKSSSQWQKPVENTFEEKKKIQPSNAIPATRISVLAPPKGHVQDSFRSQLLLPVSTLEPLVRPPPKSLVTPVAKHQHIEKVEPLVPQVQAETSQTTGTSHNPPPKVDFATDLFDMLSMDDPNEKGSDAIDASADDDNNWAAAAETSTAEKTDTRKSVENTPQPTSGIEDLFNNSSSVTPSSALEKPQKDVKNDIMSLFEKNNIASPFAMHQQQLAMLAQQQSLLMAAAAAKSSSGDAKYPANVQQPGLNIPIQSWPAASYPIPGVMPVGSQGDLQKLMQTMNTTSVHPAETSVQYPPSSYFTMSQVAPVNGTTTTAANKPQSATPVSSNTTKTANDYDFSSLTQGMFAKP</sequence>
<dbReference type="PROSITE" id="PS50115">
    <property type="entry name" value="ARFGAP"/>
    <property type="match status" value="1"/>
</dbReference>
<dbReference type="OrthoDB" id="10266696at2759"/>
<feature type="region of interest" description="Disordered" evidence="6">
    <location>
        <begin position="280"/>
        <end position="324"/>
    </location>
</feature>
<accession>A0A2Z6P719</accession>
<dbReference type="Gene3D" id="1.10.220.150">
    <property type="entry name" value="Arf GTPase activating protein"/>
    <property type="match status" value="1"/>
</dbReference>
<dbReference type="PANTHER" id="PTHR46419">
    <property type="entry name" value="ADP-RIBOSYLATION FACTOR GTPASE-ACTIVATING PROTEIN AGD5"/>
    <property type="match status" value="1"/>
</dbReference>
<feature type="region of interest" description="Disordered" evidence="6">
    <location>
        <begin position="217"/>
        <end position="242"/>
    </location>
</feature>
<dbReference type="InterPro" id="IPR038508">
    <property type="entry name" value="ArfGAP_dom_sf"/>
</dbReference>
<feature type="domain" description="Arf-GAP" evidence="7">
    <location>
        <begin position="16"/>
        <end position="130"/>
    </location>
</feature>
<dbReference type="PANTHER" id="PTHR46419:SF2">
    <property type="entry name" value="ADP-RIBOSYLATION FACTOR GTPASE-ACTIVATING PROTEIN AGD5"/>
    <property type="match status" value="1"/>
</dbReference>
<dbReference type="Proteomes" id="UP000242715">
    <property type="component" value="Unassembled WGS sequence"/>
</dbReference>
<evidence type="ECO:0000256" key="1">
    <source>
        <dbReference type="ARBA" id="ARBA00022468"/>
    </source>
</evidence>
<gene>
    <name evidence="8" type="ORF">TSUD_371340</name>
</gene>
<evidence type="ECO:0000256" key="2">
    <source>
        <dbReference type="ARBA" id="ARBA00022723"/>
    </source>
</evidence>
<dbReference type="CDD" id="cd08204">
    <property type="entry name" value="ArfGap"/>
    <property type="match status" value="1"/>
</dbReference>
<feature type="compositionally biased region" description="Basic and acidic residues" evidence="6">
    <location>
        <begin position="284"/>
        <end position="294"/>
    </location>
</feature>
<reference evidence="9" key="1">
    <citation type="journal article" date="2017" name="Front. Plant Sci.">
        <title>Climate Clever Clovers: New Paradigm to Reduce the Environmental Footprint of Ruminants by Breeding Low Methanogenic Forages Utilizing Haplotype Variation.</title>
        <authorList>
            <person name="Kaur P."/>
            <person name="Appels R."/>
            <person name="Bayer P.E."/>
            <person name="Keeble-Gagnere G."/>
            <person name="Wang J."/>
            <person name="Hirakawa H."/>
            <person name="Shirasawa K."/>
            <person name="Vercoe P."/>
            <person name="Stefanova K."/>
            <person name="Durmic Z."/>
            <person name="Nichols P."/>
            <person name="Revell C."/>
            <person name="Isobe S.N."/>
            <person name="Edwards D."/>
            <person name="Erskine W."/>
        </authorList>
    </citation>
    <scope>NUCLEOTIDE SEQUENCE [LARGE SCALE GENOMIC DNA]</scope>
    <source>
        <strain evidence="9">cv. Daliak</strain>
    </source>
</reference>
<feature type="compositionally biased region" description="Polar residues" evidence="6">
    <location>
        <begin position="295"/>
        <end position="318"/>
    </location>
</feature>
<dbReference type="Pfam" id="PF01412">
    <property type="entry name" value="ArfGap"/>
    <property type="match status" value="1"/>
</dbReference>
<feature type="region of interest" description="Disordered" evidence="6">
    <location>
        <begin position="449"/>
        <end position="474"/>
    </location>
</feature>
<dbReference type="InterPro" id="IPR001164">
    <property type="entry name" value="ArfGAP_dom"/>
</dbReference>
<dbReference type="PRINTS" id="PR00405">
    <property type="entry name" value="REVINTRACTNG"/>
</dbReference>
<organism evidence="8 9">
    <name type="scientific">Trifolium subterraneum</name>
    <name type="common">Subterranean clover</name>
    <dbReference type="NCBI Taxonomy" id="3900"/>
    <lineage>
        <taxon>Eukaryota</taxon>
        <taxon>Viridiplantae</taxon>
        <taxon>Streptophyta</taxon>
        <taxon>Embryophyta</taxon>
        <taxon>Tracheophyta</taxon>
        <taxon>Spermatophyta</taxon>
        <taxon>Magnoliopsida</taxon>
        <taxon>eudicotyledons</taxon>
        <taxon>Gunneridae</taxon>
        <taxon>Pentapetalae</taxon>
        <taxon>rosids</taxon>
        <taxon>fabids</taxon>
        <taxon>Fabales</taxon>
        <taxon>Fabaceae</taxon>
        <taxon>Papilionoideae</taxon>
        <taxon>50 kb inversion clade</taxon>
        <taxon>NPAAA clade</taxon>
        <taxon>Hologalegina</taxon>
        <taxon>IRL clade</taxon>
        <taxon>Trifolieae</taxon>
        <taxon>Trifolium</taxon>
    </lineage>
</organism>
<dbReference type="SMART" id="SM00105">
    <property type="entry name" value="ArfGap"/>
    <property type="match status" value="1"/>
</dbReference>
<evidence type="ECO:0000256" key="6">
    <source>
        <dbReference type="SAM" id="MobiDB-lite"/>
    </source>
</evidence>
<dbReference type="GO" id="GO:0008270">
    <property type="term" value="F:zinc ion binding"/>
    <property type="evidence" value="ECO:0007669"/>
    <property type="project" value="UniProtKB-KW"/>
</dbReference>
<keyword evidence="4" id="KW-0862">Zinc</keyword>
<evidence type="ECO:0000313" key="9">
    <source>
        <dbReference type="Proteomes" id="UP000242715"/>
    </source>
</evidence>
<dbReference type="EMBL" id="DF974035">
    <property type="protein sequence ID" value="GAU44352.1"/>
    <property type="molecule type" value="Genomic_DNA"/>
</dbReference>
<evidence type="ECO:0000259" key="7">
    <source>
        <dbReference type="PROSITE" id="PS50115"/>
    </source>
</evidence>